<evidence type="ECO:0000259" key="1">
    <source>
        <dbReference type="Pfam" id="PF03372"/>
    </source>
</evidence>
<dbReference type="Proteomes" id="UP001161580">
    <property type="component" value="Unassembled WGS sequence"/>
</dbReference>
<dbReference type="PANTHER" id="PTHR14859:SF15">
    <property type="entry name" value="ENDONUCLEASE_EXONUCLEASE_PHOSPHATASE DOMAIN-CONTAINING PROTEIN"/>
    <property type="match status" value="1"/>
</dbReference>
<feature type="domain" description="Endonuclease/exonuclease/phosphatase" evidence="1">
    <location>
        <begin position="4"/>
        <end position="278"/>
    </location>
</feature>
<proteinExistence type="predicted"/>
<name>A0AAE3QCI0_9HYPH</name>
<sequence>MKLVSYNIQFGIGLDGNFDLERIAASLAGADVVALQEVTRGFDRNGYADVAGDMAALFPDFYWVFGAPCDTFVDASITGGRRVERRFQFGNMILSRWPILATRTLLLPRSRTYDKLNLQRGASEAVIDAPGGALRVYSVHLDHVSPDERLHQIRHLKERVLAFTREGGGVTGAAEFGLADPPLPDEFLIMGDFNMQPESPEYIEMTGRADAYYGRAARFEHPIDALDRCGGRDGESYSWMDPRDHARRMHLDYCFISAGLAPRLKDVRIDNDALGSDHFPLWVEID</sequence>
<dbReference type="InterPro" id="IPR051916">
    <property type="entry name" value="GPI-anchor_lipid_remodeler"/>
</dbReference>
<dbReference type="RefSeq" id="WP_311787427.1">
    <property type="nucleotide sequence ID" value="NZ_JALDYY010000009.1"/>
</dbReference>
<dbReference type="GO" id="GO:0006506">
    <property type="term" value="P:GPI anchor biosynthetic process"/>
    <property type="evidence" value="ECO:0007669"/>
    <property type="project" value="TreeGrafter"/>
</dbReference>
<dbReference type="GO" id="GO:0004519">
    <property type="term" value="F:endonuclease activity"/>
    <property type="evidence" value="ECO:0007669"/>
    <property type="project" value="UniProtKB-KW"/>
</dbReference>
<dbReference type="Pfam" id="PF03372">
    <property type="entry name" value="Exo_endo_phos"/>
    <property type="match status" value="1"/>
</dbReference>
<organism evidence="2 3">
    <name type="scientific">Ferirhizobium litorale</name>
    <dbReference type="NCBI Taxonomy" id="2927786"/>
    <lineage>
        <taxon>Bacteria</taxon>
        <taxon>Pseudomonadati</taxon>
        <taxon>Pseudomonadota</taxon>
        <taxon>Alphaproteobacteria</taxon>
        <taxon>Hyphomicrobiales</taxon>
        <taxon>Rhizobiaceae</taxon>
        <taxon>Ferirhizobium</taxon>
    </lineage>
</organism>
<keyword evidence="2" id="KW-0540">Nuclease</keyword>
<keyword evidence="3" id="KW-1185">Reference proteome</keyword>
<dbReference type="AlphaFoldDB" id="A0AAE3QCI0"/>
<accession>A0AAE3QCI0</accession>
<dbReference type="SUPFAM" id="SSF56219">
    <property type="entry name" value="DNase I-like"/>
    <property type="match status" value="1"/>
</dbReference>
<dbReference type="InterPro" id="IPR036691">
    <property type="entry name" value="Endo/exonu/phosph_ase_sf"/>
</dbReference>
<dbReference type="PANTHER" id="PTHR14859">
    <property type="entry name" value="CALCOFLUOR WHITE HYPERSENSITIVE PROTEIN PRECURSOR"/>
    <property type="match status" value="1"/>
</dbReference>
<dbReference type="GO" id="GO:0016020">
    <property type="term" value="C:membrane"/>
    <property type="evidence" value="ECO:0007669"/>
    <property type="project" value="GOC"/>
</dbReference>
<protein>
    <submittedName>
        <fullName evidence="2">Endonuclease/exonuclease/phosphatase family protein</fullName>
    </submittedName>
</protein>
<comment type="caution">
    <text evidence="2">The sequence shown here is derived from an EMBL/GenBank/DDBJ whole genome shotgun (WGS) entry which is preliminary data.</text>
</comment>
<dbReference type="Gene3D" id="3.60.10.10">
    <property type="entry name" value="Endonuclease/exonuclease/phosphatase"/>
    <property type="match status" value="1"/>
</dbReference>
<keyword evidence="2" id="KW-0378">Hydrolase</keyword>
<dbReference type="InterPro" id="IPR005135">
    <property type="entry name" value="Endo/exonuclease/phosphatase"/>
</dbReference>
<reference evidence="2" key="1">
    <citation type="submission" date="2022-03" db="EMBL/GenBank/DDBJ databases">
        <title>Fererhizobium litorale gen. nov., sp. nov., isolated from sandy sediments of the Sea of Japan seashore.</title>
        <authorList>
            <person name="Romanenko L."/>
            <person name="Kurilenko V."/>
            <person name="Otstavnykh N."/>
            <person name="Svetashev V."/>
            <person name="Tekutyeva L."/>
            <person name="Isaeva M."/>
            <person name="Mikhailov V."/>
        </authorList>
    </citation>
    <scope>NUCLEOTIDE SEQUENCE</scope>
    <source>
        <strain evidence="2">KMM 9576</strain>
    </source>
</reference>
<evidence type="ECO:0000313" key="3">
    <source>
        <dbReference type="Proteomes" id="UP001161580"/>
    </source>
</evidence>
<gene>
    <name evidence="2" type="ORF">MRS75_14150</name>
</gene>
<keyword evidence="2" id="KW-0255">Endonuclease</keyword>
<evidence type="ECO:0000313" key="2">
    <source>
        <dbReference type="EMBL" id="MDI7923222.1"/>
    </source>
</evidence>
<dbReference type="EMBL" id="JALDYZ010000007">
    <property type="protein sequence ID" value="MDI7923222.1"/>
    <property type="molecule type" value="Genomic_DNA"/>
</dbReference>